<dbReference type="Gramene" id="EOY10309">
    <property type="protein sequence ID" value="EOY10309"/>
    <property type="gene ID" value="TCM_025682"/>
</dbReference>
<sequence>MVRPEDEHEKQRQHCCISHEFYRAASKNPEKIAVIHASSSSKPSAGGVQIDRELIGGGNPPVYKGDQCFTFATLLASVDCLSFRLRSILEGADDPYLIKSQPPGDNGKHTVPVQTSEASLTFMQEVGRHTELENTYIPKIVGLFMPPSVEYVISVLSVLKCGEAFLPLDPSWPRDRILSIVDSSNAALVIACGSSFGKSGCEPLDQSHWLLECSSCPVLCFSMEESSEKNNIESSFGWPCENERKRLFCYLMYTSGSTGNPKGVCGTEQGLLNRFLWMQELYPMHGEELLLFKTSISFVDHLQEFLAASLTACTLVVPPLTELRQNVFSIIEFLEAYSINRLTAVPSLMRVILPAMQSQHDNLISSSLRLLVLSGEVLPLALWNMLSSLLPKTSVLNLYGSTEVSGDCMYFDCKRLPSILEMQTLTTVPIGLPISKCSIVLNGENSNPNEGEIYVRGLCVSIGYFSENAIIPLNNAKLHQNSLCKCSMEACGSQVYFRTGDFAHQLPSGDLVFLGRKDRTVKVNGQRIALEEVENTLRGHNDVIDAAVISHKDQGEDALIVAFILLREKEESGEMFKTSIRNWMISKLPTAMVPTHFVFVKSLPMSASGKVDYTVLVESILSKSHVQDEISNIGPSNLMQVIKKAFCEALMVEDVSDDDDFFMIGGNSIAAAHVSHNLGIDMRLLYTFSTPAKLLITLVEKKGSKNTNFRIKDNAELIIQPDKGSAYSSVESETPDPLGSKLQRTLSWTLYERNDDQAVRSKRLKVDSNKYYILDPVHLFNGYPWNSASILKSCSFSRCNKVMRAGENEVNDTWQVAQSVEVPRTRTGYMQELWKVHMESCVDASPLIVFKDSDIYLFVGSHSHKFLCVNAQSGSIQWETRLQGRVEGSAAIVGDFSQVVVGCYDGNLYFLEFLNGNICWTFHTSGEVKCQPIMDNHRGLIWCGSHDRNLYALDYRNRCCVCKLPCGGSIFGSPAIDEVHHALYMASTSGRVTAISIKELPFCTLWSYELEVPVFGSLSISPRHGYVICCLVDGHVVALDSSGSIVWKRRTGGPIFAGACISYALPSQVLICSRNGSVYSFEMEKGELLWEINVGDPITASAYVDENLQLISNPTISVDRLVCVCTSSGSILLLRISLDEGKGSHQRKYMVQEFVRLKLEGDLFSSPVMIGGRIFVGCRDDYLHCIAVETQESVG</sequence>
<dbReference type="InterPro" id="IPR000873">
    <property type="entry name" value="AMP-dep_synth/lig_dom"/>
</dbReference>
<dbReference type="Gene3D" id="2.130.10.10">
    <property type="entry name" value="YVTN repeat-like/Quinoprotein amine dehydrogenase"/>
    <property type="match status" value="2"/>
</dbReference>
<protein>
    <submittedName>
        <fullName evidence="7">AMP-dependent synthetase and ligase family protein, putative isoform 1</fullName>
    </submittedName>
</protein>
<dbReference type="Gene3D" id="1.10.1200.10">
    <property type="entry name" value="ACP-like"/>
    <property type="match status" value="1"/>
</dbReference>
<dbReference type="InterPro" id="IPR006162">
    <property type="entry name" value="Ppantetheine_attach_site"/>
</dbReference>
<reference evidence="7 8" key="1">
    <citation type="journal article" date="2013" name="Genome Biol.">
        <title>The genome sequence of the most widely cultivated cacao type and its use to identify candidate genes regulating pod color.</title>
        <authorList>
            <person name="Motamayor J.C."/>
            <person name="Mockaitis K."/>
            <person name="Schmutz J."/>
            <person name="Haiminen N."/>
            <person name="Iii D.L."/>
            <person name="Cornejo O."/>
            <person name="Findley S.D."/>
            <person name="Zheng P."/>
            <person name="Utro F."/>
            <person name="Royaert S."/>
            <person name="Saski C."/>
            <person name="Jenkins J."/>
            <person name="Podicheti R."/>
            <person name="Zhao M."/>
            <person name="Scheffler B.E."/>
            <person name="Stack J.C."/>
            <person name="Feltus F.A."/>
            <person name="Mustiga G.M."/>
            <person name="Amores F."/>
            <person name="Phillips W."/>
            <person name="Marelli J.P."/>
            <person name="May G.D."/>
            <person name="Shapiro H."/>
            <person name="Ma J."/>
            <person name="Bustamante C.D."/>
            <person name="Schnell R.J."/>
            <person name="Main D."/>
            <person name="Gilbert D."/>
            <person name="Parida L."/>
            <person name="Kuhn D.N."/>
        </authorList>
    </citation>
    <scope>NUCLEOTIDE SEQUENCE [LARGE SCALE GENOMIC DNA]</scope>
    <source>
        <strain evidence="8">cv. Matina 1-6</strain>
    </source>
</reference>
<evidence type="ECO:0000259" key="5">
    <source>
        <dbReference type="Pfam" id="PF13193"/>
    </source>
</evidence>
<dbReference type="PROSITE" id="PS00012">
    <property type="entry name" value="PHOSPHOPANTETHEINE"/>
    <property type="match status" value="1"/>
</dbReference>
<dbReference type="GO" id="GO:0016874">
    <property type="term" value="F:ligase activity"/>
    <property type="evidence" value="ECO:0007669"/>
    <property type="project" value="UniProtKB-KW"/>
</dbReference>
<keyword evidence="1" id="KW-0596">Phosphopantetheine</keyword>
<dbReference type="InterPro" id="IPR018391">
    <property type="entry name" value="PQQ_b-propeller_rpt"/>
</dbReference>
<feature type="domain" description="AMP-dependent synthetase/ligase" evidence="3">
    <location>
        <begin position="141"/>
        <end position="465"/>
    </location>
</feature>
<dbReference type="FunFam" id="2.130.10.10:FF:000883">
    <property type="entry name" value="Putative acyl-activating enzyme 19"/>
    <property type="match status" value="1"/>
</dbReference>
<dbReference type="Proteomes" id="UP000026915">
    <property type="component" value="Chromosome 5"/>
</dbReference>
<proteinExistence type="predicted"/>
<dbReference type="Pfam" id="PF13570">
    <property type="entry name" value="Beta-prop_ACSF4"/>
    <property type="match status" value="1"/>
</dbReference>
<evidence type="ECO:0000313" key="8">
    <source>
        <dbReference type="Proteomes" id="UP000026915"/>
    </source>
</evidence>
<feature type="domain" description="AMP-binding enzyme C-terminal" evidence="5">
    <location>
        <begin position="532"/>
        <end position="610"/>
    </location>
</feature>
<dbReference type="AlphaFoldDB" id="A0A061F726"/>
<dbReference type="STRING" id="3641.A0A061F726"/>
<dbReference type="InParanoid" id="A0A061F726"/>
<gene>
    <name evidence="7" type="ORF">TCM_025682</name>
</gene>
<dbReference type="SUPFAM" id="SSF56801">
    <property type="entry name" value="Acetyl-CoA synthetase-like"/>
    <property type="match status" value="1"/>
</dbReference>
<keyword evidence="2" id="KW-0597">Phosphoprotein</keyword>
<dbReference type="InterPro" id="IPR045851">
    <property type="entry name" value="AMP-bd_C_sf"/>
</dbReference>
<dbReference type="InterPro" id="IPR002372">
    <property type="entry name" value="PQQ_rpt_dom"/>
</dbReference>
<dbReference type="PANTHER" id="PTHR44394">
    <property type="entry name" value="BETA-ALANINE-ACTIVATING ENZYME"/>
    <property type="match status" value="1"/>
</dbReference>
<name>A0A061F726_THECC</name>
<evidence type="ECO:0000256" key="1">
    <source>
        <dbReference type="ARBA" id="ARBA00022450"/>
    </source>
</evidence>
<evidence type="ECO:0000256" key="2">
    <source>
        <dbReference type="ARBA" id="ARBA00022553"/>
    </source>
</evidence>
<evidence type="ECO:0000259" key="6">
    <source>
        <dbReference type="Pfam" id="PF13570"/>
    </source>
</evidence>
<dbReference type="Pfam" id="PF00501">
    <property type="entry name" value="AMP-binding"/>
    <property type="match status" value="1"/>
</dbReference>
<dbReference type="GO" id="GO:0043041">
    <property type="term" value="P:amino acid activation for nonribosomal peptide biosynthetic process"/>
    <property type="evidence" value="ECO:0000318"/>
    <property type="project" value="GO_Central"/>
</dbReference>
<accession>A0A061F726</accession>
<dbReference type="SUPFAM" id="SSF47336">
    <property type="entry name" value="ACP-like"/>
    <property type="match status" value="1"/>
</dbReference>
<dbReference type="FunCoup" id="A0A061F726">
    <property type="interactions" value="2373"/>
</dbReference>
<dbReference type="InterPro" id="IPR042099">
    <property type="entry name" value="ANL_N_sf"/>
</dbReference>
<dbReference type="SMART" id="SM00564">
    <property type="entry name" value="PQQ"/>
    <property type="match status" value="3"/>
</dbReference>
<organism evidence="7 8">
    <name type="scientific">Theobroma cacao</name>
    <name type="common">Cacao</name>
    <name type="synonym">Cocoa</name>
    <dbReference type="NCBI Taxonomy" id="3641"/>
    <lineage>
        <taxon>Eukaryota</taxon>
        <taxon>Viridiplantae</taxon>
        <taxon>Streptophyta</taxon>
        <taxon>Embryophyta</taxon>
        <taxon>Tracheophyta</taxon>
        <taxon>Spermatophyta</taxon>
        <taxon>Magnoliopsida</taxon>
        <taxon>eudicotyledons</taxon>
        <taxon>Gunneridae</taxon>
        <taxon>Pentapetalae</taxon>
        <taxon>rosids</taxon>
        <taxon>malvids</taxon>
        <taxon>Malvales</taxon>
        <taxon>Malvaceae</taxon>
        <taxon>Byttnerioideae</taxon>
        <taxon>Theobroma</taxon>
    </lineage>
</organism>
<dbReference type="InterPro" id="IPR052091">
    <property type="entry name" value="Beta-ala_Activ/Resist"/>
</dbReference>
<evidence type="ECO:0000259" key="3">
    <source>
        <dbReference type="Pfam" id="PF00501"/>
    </source>
</evidence>
<dbReference type="InterPro" id="IPR011047">
    <property type="entry name" value="Quinoprotein_ADH-like_sf"/>
</dbReference>
<dbReference type="CDD" id="cd05930">
    <property type="entry name" value="A_NRPS"/>
    <property type="match status" value="1"/>
</dbReference>
<dbReference type="Gene3D" id="3.30.300.30">
    <property type="match status" value="1"/>
</dbReference>
<keyword evidence="8" id="KW-1185">Reference proteome</keyword>
<dbReference type="HOGENOM" id="CLU_008297_0_0_1"/>
<dbReference type="PANTHER" id="PTHR44394:SF1">
    <property type="entry name" value="BETA-ALANINE-ACTIVATING ENZYME"/>
    <property type="match status" value="1"/>
</dbReference>
<dbReference type="InterPro" id="IPR036736">
    <property type="entry name" value="ACP-like_sf"/>
</dbReference>
<dbReference type="eggNOG" id="KOG4649">
    <property type="taxonomic scope" value="Eukaryota"/>
</dbReference>
<keyword evidence="7" id="KW-0436">Ligase</keyword>
<evidence type="ECO:0000313" key="7">
    <source>
        <dbReference type="EMBL" id="EOY10309.1"/>
    </source>
</evidence>
<feature type="domain" description="Pyrrolo-quinoline quinone repeat" evidence="6">
    <location>
        <begin position="838"/>
        <end position="1187"/>
    </location>
</feature>
<dbReference type="eggNOG" id="KOG1178">
    <property type="taxonomic scope" value="Eukaryota"/>
</dbReference>
<dbReference type="PROSITE" id="PS00455">
    <property type="entry name" value="AMP_BINDING"/>
    <property type="match status" value="1"/>
</dbReference>
<dbReference type="InterPro" id="IPR009081">
    <property type="entry name" value="PP-bd_ACP"/>
</dbReference>
<dbReference type="OMA" id="NGNVICC"/>
<dbReference type="Pfam" id="PF00550">
    <property type="entry name" value="PP-binding"/>
    <property type="match status" value="1"/>
</dbReference>
<dbReference type="EMBL" id="CM001883">
    <property type="protein sequence ID" value="EOY10309.1"/>
    <property type="molecule type" value="Genomic_DNA"/>
</dbReference>
<dbReference type="InterPro" id="IPR020845">
    <property type="entry name" value="AMP-binding_CS"/>
</dbReference>
<dbReference type="SUPFAM" id="SSF50998">
    <property type="entry name" value="Quinoprotein alcohol dehydrogenase-like"/>
    <property type="match status" value="1"/>
</dbReference>
<dbReference type="Pfam" id="PF13193">
    <property type="entry name" value="AMP-binding_C"/>
    <property type="match status" value="1"/>
</dbReference>
<evidence type="ECO:0000259" key="4">
    <source>
        <dbReference type="Pfam" id="PF00550"/>
    </source>
</evidence>
<dbReference type="InterPro" id="IPR015943">
    <property type="entry name" value="WD40/YVTN_repeat-like_dom_sf"/>
</dbReference>
<dbReference type="InterPro" id="IPR025110">
    <property type="entry name" value="AMP-bd_C"/>
</dbReference>
<feature type="domain" description="Carrier" evidence="4">
    <location>
        <begin position="641"/>
        <end position="694"/>
    </location>
</feature>
<dbReference type="Gene3D" id="3.40.50.12780">
    <property type="entry name" value="N-terminal domain of ligase-like"/>
    <property type="match status" value="1"/>
</dbReference>